<dbReference type="PRINTS" id="PR00455">
    <property type="entry name" value="HTHTETR"/>
</dbReference>
<dbReference type="PANTHER" id="PTHR30055:SF146">
    <property type="entry name" value="HTH-TYPE TRANSCRIPTIONAL DUAL REGULATOR CECR"/>
    <property type="match status" value="1"/>
</dbReference>
<proteinExistence type="predicted"/>
<organism evidence="5 6">
    <name type="scientific">Dactylosporangium aurantiacum</name>
    <dbReference type="NCBI Taxonomy" id="35754"/>
    <lineage>
        <taxon>Bacteria</taxon>
        <taxon>Bacillati</taxon>
        <taxon>Actinomycetota</taxon>
        <taxon>Actinomycetes</taxon>
        <taxon>Micromonosporales</taxon>
        <taxon>Micromonosporaceae</taxon>
        <taxon>Dactylosporangium</taxon>
    </lineage>
</organism>
<dbReference type="PROSITE" id="PS50977">
    <property type="entry name" value="HTH_TETR_2"/>
    <property type="match status" value="1"/>
</dbReference>
<name>A0A9Q9IDZ2_9ACTN</name>
<evidence type="ECO:0000256" key="3">
    <source>
        <dbReference type="SAM" id="MobiDB-lite"/>
    </source>
</evidence>
<sequence length="238" mass="26043">MVRTVVEPAISDAPPATAGAESTAKGEQTRRLIVDTAVRLFGEQGYDKTTMRAIAAAAGVSVGNAYYYFPSKGHLVQAFYTTVQDAHADACRQALATPGPFVDRLRAAMLTGVETMAPYHGFAGSFFKTAAEPGSPLSPFSADSAPARERSLRMFADVVEGATTKIDPELRAELPELLWLAQMGVTLYWVHDTSPGQEKTRLLVERSAPLIDRLVGMSRFRVFKPVVREMLTLYRMLR</sequence>
<dbReference type="Proteomes" id="UP001058003">
    <property type="component" value="Chromosome"/>
</dbReference>
<keyword evidence="6" id="KW-1185">Reference proteome</keyword>
<dbReference type="PANTHER" id="PTHR30055">
    <property type="entry name" value="HTH-TYPE TRANSCRIPTIONAL REGULATOR RUTR"/>
    <property type="match status" value="1"/>
</dbReference>
<dbReference type="InterPro" id="IPR009057">
    <property type="entry name" value="Homeodomain-like_sf"/>
</dbReference>
<feature type="domain" description="HTH tetR-type" evidence="4">
    <location>
        <begin position="27"/>
        <end position="87"/>
    </location>
</feature>
<dbReference type="EMBL" id="CP073767">
    <property type="protein sequence ID" value="UWZ52565.1"/>
    <property type="molecule type" value="Genomic_DNA"/>
</dbReference>
<protein>
    <submittedName>
        <fullName evidence="5">TetR family transcriptional regulator</fullName>
    </submittedName>
</protein>
<evidence type="ECO:0000256" key="2">
    <source>
        <dbReference type="PROSITE-ProRule" id="PRU00335"/>
    </source>
</evidence>
<dbReference type="GO" id="GO:0000976">
    <property type="term" value="F:transcription cis-regulatory region binding"/>
    <property type="evidence" value="ECO:0007669"/>
    <property type="project" value="TreeGrafter"/>
</dbReference>
<dbReference type="OrthoDB" id="116659at2"/>
<evidence type="ECO:0000313" key="6">
    <source>
        <dbReference type="Proteomes" id="UP001058003"/>
    </source>
</evidence>
<gene>
    <name evidence="5" type="ORF">Daura_38920</name>
</gene>
<evidence type="ECO:0000256" key="1">
    <source>
        <dbReference type="ARBA" id="ARBA00023125"/>
    </source>
</evidence>
<dbReference type="SUPFAM" id="SSF46689">
    <property type="entry name" value="Homeodomain-like"/>
    <property type="match status" value="1"/>
</dbReference>
<keyword evidence="1 2" id="KW-0238">DNA-binding</keyword>
<accession>A0A9Q9IDZ2</accession>
<dbReference type="Pfam" id="PF00440">
    <property type="entry name" value="TetR_N"/>
    <property type="match status" value="1"/>
</dbReference>
<dbReference type="KEGG" id="daur:Daura_38920"/>
<dbReference type="InterPro" id="IPR050109">
    <property type="entry name" value="HTH-type_TetR-like_transc_reg"/>
</dbReference>
<evidence type="ECO:0000259" key="4">
    <source>
        <dbReference type="PROSITE" id="PS50977"/>
    </source>
</evidence>
<dbReference type="SUPFAM" id="SSF48498">
    <property type="entry name" value="Tetracyclin repressor-like, C-terminal domain"/>
    <property type="match status" value="1"/>
</dbReference>
<feature type="DNA-binding region" description="H-T-H motif" evidence="2">
    <location>
        <begin position="50"/>
        <end position="69"/>
    </location>
</feature>
<dbReference type="Gene3D" id="1.10.357.10">
    <property type="entry name" value="Tetracycline Repressor, domain 2"/>
    <property type="match status" value="1"/>
</dbReference>
<reference evidence="5" key="1">
    <citation type="submission" date="2021-04" db="EMBL/GenBank/DDBJ databases">
        <title>Dactylosporangium aurantiacum NRRL B-8018 full assembly.</title>
        <authorList>
            <person name="Hartkoorn R.C."/>
            <person name="Beaudoing E."/>
            <person name="Hot D."/>
        </authorList>
    </citation>
    <scope>NUCLEOTIDE SEQUENCE</scope>
    <source>
        <strain evidence="5">NRRL B-8018</strain>
    </source>
</reference>
<dbReference type="InterPro" id="IPR023772">
    <property type="entry name" value="DNA-bd_HTH_TetR-type_CS"/>
</dbReference>
<dbReference type="GO" id="GO:0003700">
    <property type="term" value="F:DNA-binding transcription factor activity"/>
    <property type="evidence" value="ECO:0007669"/>
    <property type="project" value="TreeGrafter"/>
</dbReference>
<dbReference type="InterPro" id="IPR001647">
    <property type="entry name" value="HTH_TetR"/>
</dbReference>
<dbReference type="Pfam" id="PF17931">
    <property type="entry name" value="TetR_C_23"/>
    <property type="match status" value="1"/>
</dbReference>
<dbReference type="InterPro" id="IPR036271">
    <property type="entry name" value="Tet_transcr_reg_TetR-rel_C_sf"/>
</dbReference>
<feature type="region of interest" description="Disordered" evidence="3">
    <location>
        <begin position="1"/>
        <end position="24"/>
    </location>
</feature>
<dbReference type="AlphaFoldDB" id="A0A9Q9IDZ2"/>
<dbReference type="PROSITE" id="PS01081">
    <property type="entry name" value="HTH_TETR_1"/>
    <property type="match status" value="1"/>
</dbReference>
<evidence type="ECO:0000313" key="5">
    <source>
        <dbReference type="EMBL" id="UWZ52565.1"/>
    </source>
</evidence>
<dbReference type="InterPro" id="IPR041673">
    <property type="entry name" value="TetR_C_23"/>
</dbReference>